<gene>
    <name evidence="2" type="ORF">BUW47_07890</name>
</gene>
<dbReference type="OrthoDB" id="9798746at2"/>
<dbReference type="RefSeq" id="WP_075667517.1">
    <property type="nucleotide sequence ID" value="NZ_CP019030.1"/>
</dbReference>
<dbReference type="AlphaFoldDB" id="A0A1L7GWJ8"/>
<name>A0A1L7GWJ8_LIMFE</name>
<organism evidence="2 3">
    <name type="scientific">Limosilactobacillus fermentum</name>
    <name type="common">Lactobacillus fermentum</name>
    <dbReference type="NCBI Taxonomy" id="1613"/>
    <lineage>
        <taxon>Bacteria</taxon>
        <taxon>Bacillati</taxon>
        <taxon>Bacillota</taxon>
        <taxon>Bacilli</taxon>
        <taxon>Lactobacillales</taxon>
        <taxon>Lactobacillaceae</taxon>
        <taxon>Limosilactobacillus</taxon>
    </lineage>
</organism>
<reference evidence="2 3" key="1">
    <citation type="submission" date="2016-12" db="EMBL/GenBank/DDBJ databases">
        <title>Complete Genome Sequence of Lactobacillus fermentum Strain SNUV175, a Probiotic for Treatment of Bacterial Vaginosis.</title>
        <authorList>
            <person name="Lee S."/>
            <person name="You H.J."/>
            <person name="Kwon B."/>
            <person name="Ko G."/>
        </authorList>
    </citation>
    <scope>NUCLEOTIDE SEQUENCE [LARGE SCALE GENOMIC DNA]</scope>
    <source>
        <strain evidence="2 3">SNUV175</strain>
    </source>
</reference>
<proteinExistence type="predicted"/>
<dbReference type="InterPro" id="IPR025536">
    <property type="entry name" value="DUF4422"/>
</dbReference>
<evidence type="ECO:0000259" key="1">
    <source>
        <dbReference type="Pfam" id="PF14393"/>
    </source>
</evidence>
<evidence type="ECO:0000313" key="2">
    <source>
        <dbReference type="EMBL" id="APU46337.1"/>
    </source>
</evidence>
<feature type="domain" description="DUF4422" evidence="1">
    <location>
        <begin position="3"/>
        <end position="235"/>
    </location>
</feature>
<protein>
    <submittedName>
        <fullName evidence="2">Polysachharide biosynthesis protein</fullName>
    </submittedName>
</protein>
<dbReference type="EMBL" id="CP019030">
    <property type="protein sequence ID" value="APU46337.1"/>
    <property type="molecule type" value="Genomic_DNA"/>
</dbReference>
<sequence>MTIYVIAHKMFDYDLPKGYQPLLVGAEFNANQRGYQVDNTGENISSQNKEFNELTGLYWMWKNTSDEYIGLSHYRRYFSPHSFGRRIGGRNAMYLWLLLVGKTRPATEKELQGMLSQHEWVVAYPEDDAKGKETLKEQYVRGHYEVDLKHTREAIEKLYPEYLSAFDRTMDGPAVMAPYNMFYTRRQQMDRYCQWLFDILFEVQKHTDMTNYDTYQRRLYGFLAERLLNVYLNYHQEFKVKYLTVFNTGDLTRRAVIRHLTNRLGITDKN</sequence>
<accession>A0A1L7GWJ8</accession>
<dbReference type="Proteomes" id="UP000185427">
    <property type="component" value="Chromosome"/>
</dbReference>
<dbReference type="Pfam" id="PF14393">
    <property type="entry name" value="DUF4422"/>
    <property type="match status" value="1"/>
</dbReference>
<evidence type="ECO:0000313" key="3">
    <source>
        <dbReference type="Proteomes" id="UP000185427"/>
    </source>
</evidence>